<gene>
    <name evidence="1" type="ORF">SAMN05660462_02548</name>
</gene>
<accession>A0A1H3RTM9</accession>
<proteinExistence type="predicted"/>
<name>A0A1H3RTM9_9FIRM</name>
<evidence type="ECO:0000313" key="2">
    <source>
        <dbReference type="Proteomes" id="UP000198625"/>
    </source>
</evidence>
<keyword evidence="2" id="KW-1185">Reference proteome</keyword>
<reference evidence="1 2" key="1">
    <citation type="submission" date="2016-10" db="EMBL/GenBank/DDBJ databases">
        <authorList>
            <person name="de Groot N.N."/>
        </authorList>
    </citation>
    <scope>NUCLEOTIDE SEQUENCE [LARGE SCALE GENOMIC DNA]</scope>
    <source>
        <strain evidence="1 2">DSM 21650</strain>
    </source>
</reference>
<evidence type="ECO:0000313" key="1">
    <source>
        <dbReference type="EMBL" id="SDZ28960.1"/>
    </source>
</evidence>
<sequence length="133" mass="14771">MTLDKLEKSIALHTHIPIFINDIHNMRKNVTSKMLYFIESGKGGGRGGVGRGSQSSRDLRTILYTTSESPLLNDGASENKGELARGFEFHGSPLEEKNIKLALKIESMIENNYGHAGRLFIQNLLDRNSKGNL</sequence>
<dbReference type="Proteomes" id="UP000198625">
    <property type="component" value="Unassembled WGS sequence"/>
</dbReference>
<dbReference type="RefSeq" id="WP_091731967.1">
    <property type="nucleotide sequence ID" value="NZ_FNQE01000031.1"/>
</dbReference>
<protein>
    <submittedName>
        <fullName evidence="1">Uncharacterized protein</fullName>
    </submittedName>
</protein>
<dbReference type="EMBL" id="FNQE01000031">
    <property type="protein sequence ID" value="SDZ28960.1"/>
    <property type="molecule type" value="Genomic_DNA"/>
</dbReference>
<dbReference type="AlphaFoldDB" id="A0A1H3RTM9"/>
<organism evidence="1 2">
    <name type="scientific">Proteiniborus ethanoligenes</name>
    <dbReference type="NCBI Taxonomy" id="415015"/>
    <lineage>
        <taxon>Bacteria</taxon>
        <taxon>Bacillati</taxon>
        <taxon>Bacillota</taxon>
        <taxon>Clostridia</taxon>
        <taxon>Eubacteriales</taxon>
        <taxon>Proteiniborus</taxon>
    </lineage>
</organism>
<dbReference type="STRING" id="415015.SAMN05660462_02548"/>